<dbReference type="InterPro" id="IPR014710">
    <property type="entry name" value="RmlC-like_jellyroll"/>
</dbReference>
<gene>
    <name evidence="2" type="ordered locus">Halhy_3298</name>
</gene>
<sequence>MVKTQFNPGAPQLIEFPTHGESAIGYLAVAQMQQDIPFVVKRIFWTYFTPQSVIRGRHAHHATSMVLIAVHGRIEVQVEMLDGHKSNFLLDRPDHGVFLPPLTWHTMQYSHDAVQVVLTDTEYTSEDYIRSYEEFVGLRRI</sequence>
<evidence type="ECO:0000259" key="1">
    <source>
        <dbReference type="Pfam" id="PF05523"/>
    </source>
</evidence>
<dbReference type="AlphaFoldDB" id="F4KTA0"/>
<dbReference type="RefSeq" id="WP_013765698.1">
    <property type="nucleotide sequence ID" value="NC_015510.1"/>
</dbReference>
<dbReference type="CDD" id="cd20292">
    <property type="entry name" value="cupin_QdtA-like"/>
    <property type="match status" value="1"/>
</dbReference>
<organism evidence="2 3">
    <name type="scientific">Haliscomenobacter hydrossis (strain ATCC 27775 / DSM 1100 / LMG 10767 / O)</name>
    <dbReference type="NCBI Taxonomy" id="760192"/>
    <lineage>
        <taxon>Bacteria</taxon>
        <taxon>Pseudomonadati</taxon>
        <taxon>Bacteroidota</taxon>
        <taxon>Saprospiria</taxon>
        <taxon>Saprospirales</taxon>
        <taxon>Haliscomenobacteraceae</taxon>
        <taxon>Haliscomenobacter</taxon>
    </lineage>
</organism>
<dbReference type="Gene3D" id="2.60.120.10">
    <property type="entry name" value="Jelly Rolls"/>
    <property type="match status" value="1"/>
</dbReference>
<evidence type="ECO:0000313" key="2">
    <source>
        <dbReference type="EMBL" id="AEE51157.1"/>
    </source>
</evidence>
<protein>
    <submittedName>
        <fullName evidence="2">WxcM-like domain-containing protein</fullName>
    </submittedName>
</protein>
<dbReference type="KEGG" id="hhy:Halhy_3298"/>
<dbReference type="InterPro" id="IPR008894">
    <property type="entry name" value="QdtA_cupin_dom"/>
</dbReference>
<accession>F4KTA0</accession>
<proteinExistence type="predicted"/>
<feature type="domain" description="Sugar 3,4-ketoisomerase QdtA cupin" evidence="1">
    <location>
        <begin position="12"/>
        <end position="137"/>
    </location>
</feature>
<reference key="2">
    <citation type="submission" date="2011-04" db="EMBL/GenBank/DDBJ databases">
        <title>Complete sequence of chromosome of Haliscomenobacter hydrossis DSM 1100.</title>
        <authorList>
            <consortium name="US DOE Joint Genome Institute (JGI-PGF)"/>
            <person name="Lucas S."/>
            <person name="Han J."/>
            <person name="Lapidus A."/>
            <person name="Bruce D."/>
            <person name="Goodwin L."/>
            <person name="Pitluck S."/>
            <person name="Peters L."/>
            <person name="Kyrpides N."/>
            <person name="Mavromatis K."/>
            <person name="Ivanova N."/>
            <person name="Ovchinnikova G."/>
            <person name="Pagani I."/>
            <person name="Daligault H."/>
            <person name="Detter J.C."/>
            <person name="Han C."/>
            <person name="Land M."/>
            <person name="Hauser L."/>
            <person name="Markowitz V."/>
            <person name="Cheng J.-F."/>
            <person name="Hugenholtz P."/>
            <person name="Woyke T."/>
            <person name="Wu D."/>
            <person name="Verbarg S."/>
            <person name="Frueling A."/>
            <person name="Brambilla E."/>
            <person name="Klenk H.-P."/>
            <person name="Eisen J.A."/>
        </authorList>
    </citation>
    <scope>NUCLEOTIDE SEQUENCE</scope>
    <source>
        <strain>DSM 1100</strain>
    </source>
</reference>
<dbReference type="EMBL" id="CP002691">
    <property type="protein sequence ID" value="AEE51157.1"/>
    <property type="molecule type" value="Genomic_DNA"/>
</dbReference>
<reference evidence="2 3" key="1">
    <citation type="journal article" date="2011" name="Stand. Genomic Sci.">
        <title>Complete genome sequence of Haliscomenobacter hydrossis type strain (O).</title>
        <authorList>
            <consortium name="US DOE Joint Genome Institute (JGI-PGF)"/>
            <person name="Daligault H."/>
            <person name="Lapidus A."/>
            <person name="Zeytun A."/>
            <person name="Nolan M."/>
            <person name="Lucas S."/>
            <person name="Del Rio T.G."/>
            <person name="Tice H."/>
            <person name="Cheng J.F."/>
            <person name="Tapia R."/>
            <person name="Han C."/>
            <person name="Goodwin L."/>
            <person name="Pitluck S."/>
            <person name="Liolios K."/>
            <person name="Pagani I."/>
            <person name="Ivanova N."/>
            <person name="Huntemann M."/>
            <person name="Mavromatis K."/>
            <person name="Mikhailova N."/>
            <person name="Pati A."/>
            <person name="Chen A."/>
            <person name="Palaniappan K."/>
            <person name="Land M."/>
            <person name="Hauser L."/>
            <person name="Brambilla E.M."/>
            <person name="Rohde M."/>
            <person name="Verbarg S."/>
            <person name="Goker M."/>
            <person name="Bristow J."/>
            <person name="Eisen J.A."/>
            <person name="Markowitz V."/>
            <person name="Hugenholtz P."/>
            <person name="Kyrpides N.C."/>
            <person name="Klenk H.P."/>
            <person name="Woyke T."/>
        </authorList>
    </citation>
    <scope>NUCLEOTIDE SEQUENCE [LARGE SCALE GENOMIC DNA]</scope>
    <source>
        <strain evidence="3">ATCC 27775 / DSM 1100 / LMG 10767 / O</strain>
    </source>
</reference>
<dbReference type="STRING" id="760192.Halhy_3298"/>
<dbReference type="Pfam" id="PF05523">
    <property type="entry name" value="FdtA"/>
    <property type="match status" value="1"/>
</dbReference>
<dbReference type="OrthoDB" id="9795513at2"/>
<evidence type="ECO:0000313" key="3">
    <source>
        <dbReference type="Proteomes" id="UP000008461"/>
    </source>
</evidence>
<dbReference type="Proteomes" id="UP000008461">
    <property type="component" value="Chromosome"/>
</dbReference>
<dbReference type="eggNOG" id="COG1898">
    <property type="taxonomic scope" value="Bacteria"/>
</dbReference>
<keyword evidence="3" id="KW-1185">Reference proteome</keyword>
<dbReference type="SUPFAM" id="SSF51182">
    <property type="entry name" value="RmlC-like cupins"/>
    <property type="match status" value="1"/>
</dbReference>
<dbReference type="HOGENOM" id="CLU_127501_0_0_10"/>
<dbReference type="InterPro" id="IPR011051">
    <property type="entry name" value="RmlC_Cupin_sf"/>
</dbReference>
<name>F4KTA0_HALH1</name>